<name>A0ABD2Z4F9_9GENT</name>
<reference evidence="2 3" key="1">
    <citation type="submission" date="2024-11" db="EMBL/GenBank/DDBJ databases">
        <title>A near-complete genome assembly of Cinchona calisaya.</title>
        <authorList>
            <person name="Lian D.C."/>
            <person name="Zhao X.W."/>
            <person name="Wei L."/>
        </authorList>
    </citation>
    <scope>NUCLEOTIDE SEQUENCE [LARGE SCALE GENOMIC DNA]</scope>
    <source>
        <tissue evidence="2">Nenye</tissue>
    </source>
</reference>
<accession>A0ABD2Z4F9</accession>
<proteinExistence type="predicted"/>
<evidence type="ECO:0000313" key="3">
    <source>
        <dbReference type="Proteomes" id="UP001630127"/>
    </source>
</evidence>
<feature type="region of interest" description="Disordered" evidence="1">
    <location>
        <begin position="70"/>
        <end position="90"/>
    </location>
</feature>
<dbReference type="AlphaFoldDB" id="A0ABD2Z4F9"/>
<comment type="caution">
    <text evidence="2">The sequence shown here is derived from an EMBL/GenBank/DDBJ whole genome shotgun (WGS) entry which is preliminary data.</text>
</comment>
<evidence type="ECO:0000256" key="1">
    <source>
        <dbReference type="SAM" id="MobiDB-lite"/>
    </source>
</evidence>
<dbReference type="EMBL" id="JBJUIK010000011">
    <property type="protein sequence ID" value="KAL3513277.1"/>
    <property type="molecule type" value="Genomic_DNA"/>
</dbReference>
<organism evidence="2 3">
    <name type="scientific">Cinchona calisaya</name>
    <dbReference type="NCBI Taxonomy" id="153742"/>
    <lineage>
        <taxon>Eukaryota</taxon>
        <taxon>Viridiplantae</taxon>
        <taxon>Streptophyta</taxon>
        <taxon>Embryophyta</taxon>
        <taxon>Tracheophyta</taxon>
        <taxon>Spermatophyta</taxon>
        <taxon>Magnoliopsida</taxon>
        <taxon>eudicotyledons</taxon>
        <taxon>Gunneridae</taxon>
        <taxon>Pentapetalae</taxon>
        <taxon>asterids</taxon>
        <taxon>lamiids</taxon>
        <taxon>Gentianales</taxon>
        <taxon>Rubiaceae</taxon>
        <taxon>Cinchonoideae</taxon>
        <taxon>Cinchoneae</taxon>
        <taxon>Cinchona</taxon>
    </lineage>
</organism>
<gene>
    <name evidence="2" type="ORF">ACH5RR_025994</name>
</gene>
<keyword evidence="3" id="KW-1185">Reference proteome</keyword>
<evidence type="ECO:0000313" key="2">
    <source>
        <dbReference type="EMBL" id="KAL3513277.1"/>
    </source>
</evidence>
<sequence>MPGRGKGEEMAERELLSKEEGYLGGGRGWIYEEGAGDEEVKEGKNLWRRGVVWKEGKGKTCERGNCMGRRMEKEGGVSGEGVKERVEGWG</sequence>
<dbReference type="Proteomes" id="UP001630127">
    <property type="component" value="Unassembled WGS sequence"/>
</dbReference>
<protein>
    <submittedName>
        <fullName evidence="2">Uncharacterized protein</fullName>
    </submittedName>
</protein>